<dbReference type="EMBL" id="KN839026">
    <property type="protein sequence ID" value="KIJ91298.1"/>
    <property type="molecule type" value="Genomic_DNA"/>
</dbReference>
<dbReference type="AlphaFoldDB" id="A0A0C9WSY8"/>
<organism evidence="1 2">
    <name type="scientific">Laccaria amethystina LaAM-08-1</name>
    <dbReference type="NCBI Taxonomy" id="1095629"/>
    <lineage>
        <taxon>Eukaryota</taxon>
        <taxon>Fungi</taxon>
        <taxon>Dikarya</taxon>
        <taxon>Basidiomycota</taxon>
        <taxon>Agaricomycotina</taxon>
        <taxon>Agaricomycetes</taxon>
        <taxon>Agaricomycetidae</taxon>
        <taxon>Agaricales</taxon>
        <taxon>Agaricineae</taxon>
        <taxon>Hydnangiaceae</taxon>
        <taxon>Laccaria</taxon>
    </lineage>
</organism>
<dbReference type="HOGENOM" id="CLU_2527820_0_0_1"/>
<gene>
    <name evidence="1" type="ORF">K443DRAFT_492195</name>
</gene>
<protein>
    <submittedName>
        <fullName evidence="1">Uncharacterized protein</fullName>
    </submittedName>
</protein>
<keyword evidence="2" id="KW-1185">Reference proteome</keyword>
<evidence type="ECO:0000313" key="1">
    <source>
        <dbReference type="EMBL" id="KIJ91298.1"/>
    </source>
</evidence>
<name>A0A0C9WSY8_9AGAR</name>
<reference evidence="2" key="2">
    <citation type="submission" date="2015-01" db="EMBL/GenBank/DDBJ databases">
        <title>Evolutionary Origins and Diversification of the Mycorrhizal Mutualists.</title>
        <authorList>
            <consortium name="DOE Joint Genome Institute"/>
            <consortium name="Mycorrhizal Genomics Consortium"/>
            <person name="Kohler A."/>
            <person name="Kuo A."/>
            <person name="Nagy L.G."/>
            <person name="Floudas D."/>
            <person name="Copeland A."/>
            <person name="Barry K.W."/>
            <person name="Cichocki N."/>
            <person name="Veneault-Fourrey C."/>
            <person name="LaButti K."/>
            <person name="Lindquist E.A."/>
            <person name="Lipzen A."/>
            <person name="Lundell T."/>
            <person name="Morin E."/>
            <person name="Murat C."/>
            <person name="Riley R."/>
            <person name="Ohm R."/>
            <person name="Sun H."/>
            <person name="Tunlid A."/>
            <person name="Henrissat B."/>
            <person name="Grigoriev I.V."/>
            <person name="Hibbett D.S."/>
            <person name="Martin F."/>
        </authorList>
    </citation>
    <scope>NUCLEOTIDE SEQUENCE [LARGE SCALE GENOMIC DNA]</scope>
    <source>
        <strain evidence="2">LaAM-08-1</strain>
    </source>
</reference>
<proteinExistence type="predicted"/>
<reference evidence="1 2" key="1">
    <citation type="submission" date="2014-04" db="EMBL/GenBank/DDBJ databases">
        <authorList>
            <consortium name="DOE Joint Genome Institute"/>
            <person name="Kuo A."/>
            <person name="Kohler A."/>
            <person name="Nagy L.G."/>
            <person name="Floudas D."/>
            <person name="Copeland A."/>
            <person name="Barry K.W."/>
            <person name="Cichocki N."/>
            <person name="Veneault-Fourrey C."/>
            <person name="LaButti K."/>
            <person name="Lindquist E.A."/>
            <person name="Lipzen A."/>
            <person name="Lundell T."/>
            <person name="Morin E."/>
            <person name="Murat C."/>
            <person name="Sun H."/>
            <person name="Tunlid A."/>
            <person name="Henrissat B."/>
            <person name="Grigoriev I.V."/>
            <person name="Hibbett D.S."/>
            <person name="Martin F."/>
            <person name="Nordberg H.P."/>
            <person name="Cantor M.N."/>
            <person name="Hua S.X."/>
        </authorList>
    </citation>
    <scope>NUCLEOTIDE SEQUENCE [LARGE SCALE GENOMIC DNA]</scope>
    <source>
        <strain evidence="1 2">LaAM-08-1</strain>
    </source>
</reference>
<evidence type="ECO:0000313" key="2">
    <source>
        <dbReference type="Proteomes" id="UP000054477"/>
    </source>
</evidence>
<sequence length="84" mass="9329">MAGKSISPYAAIIHRPESSSKTGLLSIESLAKPYSSPTMPAVQSHISFKRNKRPSSSLELEQEYLQRTATVAFFRLVPTRTKGY</sequence>
<accession>A0A0C9WSY8</accession>
<dbReference type="Proteomes" id="UP000054477">
    <property type="component" value="Unassembled WGS sequence"/>
</dbReference>